<proteinExistence type="predicted"/>
<evidence type="ECO:0000313" key="3">
    <source>
        <dbReference type="Proteomes" id="UP000694425"/>
    </source>
</evidence>
<reference evidence="2" key="2">
    <citation type="submission" date="2025-09" db="UniProtKB">
        <authorList>
            <consortium name="Ensembl"/>
        </authorList>
    </citation>
    <scope>IDENTIFICATION</scope>
</reference>
<feature type="region of interest" description="Disordered" evidence="1">
    <location>
        <begin position="55"/>
        <end position="84"/>
    </location>
</feature>
<name>A0A8C7APA9_NEOVI</name>
<evidence type="ECO:0000256" key="1">
    <source>
        <dbReference type="SAM" id="MobiDB-lite"/>
    </source>
</evidence>
<dbReference type="Proteomes" id="UP000694425">
    <property type="component" value="Unplaced"/>
</dbReference>
<accession>A0A8C7APA9</accession>
<evidence type="ECO:0000313" key="2">
    <source>
        <dbReference type="Ensembl" id="ENSNVIP00000007373.1"/>
    </source>
</evidence>
<organism evidence="2 3">
    <name type="scientific">Neovison vison</name>
    <name type="common">American mink</name>
    <name type="synonym">Mustela vison</name>
    <dbReference type="NCBI Taxonomy" id="452646"/>
    <lineage>
        <taxon>Eukaryota</taxon>
        <taxon>Metazoa</taxon>
        <taxon>Chordata</taxon>
        <taxon>Craniata</taxon>
        <taxon>Vertebrata</taxon>
        <taxon>Euteleostomi</taxon>
        <taxon>Mammalia</taxon>
        <taxon>Eutheria</taxon>
        <taxon>Laurasiatheria</taxon>
        <taxon>Carnivora</taxon>
        <taxon>Caniformia</taxon>
        <taxon>Musteloidea</taxon>
        <taxon>Mustelidae</taxon>
        <taxon>Mustelinae</taxon>
        <taxon>Neogale</taxon>
    </lineage>
</organism>
<dbReference type="GeneTree" id="ENSGT00910000147805"/>
<protein>
    <submittedName>
        <fullName evidence="2">Uncharacterized protein</fullName>
    </submittedName>
</protein>
<reference evidence="2" key="1">
    <citation type="submission" date="2025-08" db="UniProtKB">
        <authorList>
            <consortium name="Ensembl"/>
        </authorList>
    </citation>
    <scope>IDENTIFICATION</scope>
</reference>
<feature type="region of interest" description="Disordered" evidence="1">
    <location>
        <begin position="1"/>
        <end position="20"/>
    </location>
</feature>
<sequence>RHPEGWKAGGQPPPCDLQTGHPRCTTSYSLAGHHWSCGGPEINSLLQRKVFQNGLAEQPGARGQGRRKTQGECSELRHSQENLL</sequence>
<keyword evidence="3" id="KW-1185">Reference proteome</keyword>
<dbReference type="AlphaFoldDB" id="A0A8C7APA9"/>
<feature type="compositionally biased region" description="Basic and acidic residues" evidence="1">
    <location>
        <begin position="74"/>
        <end position="84"/>
    </location>
</feature>
<dbReference type="Ensembl" id="ENSNVIT00000008631.1">
    <property type="protein sequence ID" value="ENSNVIP00000007373.1"/>
    <property type="gene ID" value="ENSNVIG00000005867.1"/>
</dbReference>